<organism evidence="12 13">
    <name type="scientific">[Torrubiella] hemipterigena</name>
    <dbReference type="NCBI Taxonomy" id="1531966"/>
    <lineage>
        <taxon>Eukaryota</taxon>
        <taxon>Fungi</taxon>
        <taxon>Dikarya</taxon>
        <taxon>Ascomycota</taxon>
        <taxon>Pezizomycotina</taxon>
        <taxon>Sordariomycetes</taxon>
        <taxon>Hypocreomycetidae</taxon>
        <taxon>Hypocreales</taxon>
        <taxon>Clavicipitaceae</taxon>
        <taxon>Clavicipitaceae incertae sedis</taxon>
        <taxon>'Torrubiella' clade</taxon>
    </lineage>
</organism>
<dbReference type="STRING" id="1531966.A0A0A1T0L1"/>
<evidence type="ECO:0000256" key="7">
    <source>
        <dbReference type="ARBA" id="ARBA00023163"/>
    </source>
</evidence>
<dbReference type="OrthoDB" id="10257739at2759"/>
<dbReference type="Proteomes" id="UP000039046">
    <property type="component" value="Unassembled WGS sequence"/>
</dbReference>
<dbReference type="InterPro" id="IPR038089">
    <property type="entry name" value="Med31_sf"/>
</dbReference>
<evidence type="ECO:0000256" key="2">
    <source>
        <dbReference type="ARBA" id="ARBA00006378"/>
    </source>
</evidence>
<keyword evidence="6 10" id="KW-0010">Activator</keyword>
<dbReference type="FunFam" id="1.10.10.1340:FF:000002">
    <property type="entry name" value="Mediator of RNA polymerase II transcription subunit 31"/>
    <property type="match status" value="1"/>
</dbReference>
<reference evidence="12 13" key="1">
    <citation type="journal article" date="2015" name="Genome Announc.">
        <title>Draft Genome Sequence and Gene Annotation of the Entomopathogenic Fungus Verticillium hemipterigenum.</title>
        <authorList>
            <person name="Horn F."/>
            <person name="Habel A."/>
            <person name="Scharf D.H."/>
            <person name="Dworschak J."/>
            <person name="Brakhage A.A."/>
            <person name="Guthke R."/>
            <person name="Hertweck C."/>
            <person name="Linde J."/>
        </authorList>
    </citation>
    <scope>NUCLEOTIDE SEQUENCE [LARGE SCALE GENOMIC DNA]</scope>
</reference>
<dbReference type="GO" id="GO:0003712">
    <property type="term" value="F:transcription coregulator activity"/>
    <property type="evidence" value="ECO:0007669"/>
    <property type="project" value="InterPro"/>
</dbReference>
<name>A0A0A1T0L1_9HYPO</name>
<dbReference type="HOGENOM" id="CLU_071681_4_1_1"/>
<evidence type="ECO:0000256" key="3">
    <source>
        <dbReference type="ARBA" id="ARBA00011837"/>
    </source>
</evidence>
<dbReference type="EMBL" id="CDHN01000002">
    <property type="protein sequence ID" value="CEJ86772.1"/>
    <property type="molecule type" value="Genomic_DNA"/>
</dbReference>
<dbReference type="GO" id="GO:0016592">
    <property type="term" value="C:mediator complex"/>
    <property type="evidence" value="ECO:0007669"/>
    <property type="project" value="InterPro"/>
</dbReference>
<comment type="similarity">
    <text evidence="2 10">Belongs to the Mediator complex subunit 31 family.</text>
</comment>
<evidence type="ECO:0000256" key="9">
    <source>
        <dbReference type="ARBA" id="ARBA00025687"/>
    </source>
</evidence>
<proteinExistence type="inferred from homology"/>
<dbReference type="GO" id="GO:0006355">
    <property type="term" value="P:regulation of DNA-templated transcription"/>
    <property type="evidence" value="ECO:0007669"/>
    <property type="project" value="InterPro"/>
</dbReference>
<dbReference type="Pfam" id="PF05669">
    <property type="entry name" value="Med31"/>
    <property type="match status" value="1"/>
</dbReference>
<evidence type="ECO:0000256" key="5">
    <source>
        <dbReference type="ARBA" id="ARBA00023015"/>
    </source>
</evidence>
<evidence type="ECO:0000256" key="10">
    <source>
        <dbReference type="RuleBase" id="RU364129"/>
    </source>
</evidence>
<accession>A0A0A1T0L1</accession>
<evidence type="ECO:0000256" key="6">
    <source>
        <dbReference type="ARBA" id="ARBA00023159"/>
    </source>
</evidence>
<sequence length="123" mass="14085">MATEAADVKMDSPPAIPDDEPKYGGYSRFEIELEFVQSLANPFYLNHLASQKLLSQPAFIAYLAYLQYWSTPPYLKYLTYPGPTLKHLELLQTERFRTEIMSPDLVQALVEGGMKAAVDWHRE</sequence>
<feature type="region of interest" description="Disordered" evidence="11">
    <location>
        <begin position="1"/>
        <end position="21"/>
    </location>
</feature>
<protein>
    <recommendedName>
        <fullName evidence="4 10">Mediator of RNA polymerase II transcription subunit 31</fullName>
    </recommendedName>
</protein>
<dbReference type="InterPro" id="IPR008831">
    <property type="entry name" value="Mediator_Med31"/>
</dbReference>
<comment type="subunit">
    <text evidence="3 10">Component of the Mediator complex.</text>
</comment>
<evidence type="ECO:0000256" key="8">
    <source>
        <dbReference type="ARBA" id="ARBA00023242"/>
    </source>
</evidence>
<keyword evidence="7 10" id="KW-0804">Transcription</keyword>
<evidence type="ECO:0000313" key="13">
    <source>
        <dbReference type="Proteomes" id="UP000039046"/>
    </source>
</evidence>
<dbReference type="AlphaFoldDB" id="A0A0A1T0L1"/>
<keyword evidence="5 10" id="KW-0805">Transcription regulation</keyword>
<evidence type="ECO:0000313" key="12">
    <source>
        <dbReference type="EMBL" id="CEJ86772.1"/>
    </source>
</evidence>
<gene>
    <name evidence="12" type="ORF">VHEMI04201</name>
</gene>
<evidence type="ECO:0000256" key="1">
    <source>
        <dbReference type="ARBA" id="ARBA00004123"/>
    </source>
</evidence>
<comment type="subcellular location">
    <subcellularLocation>
        <location evidence="1 10">Nucleus</location>
    </subcellularLocation>
</comment>
<feature type="compositionally biased region" description="Basic and acidic residues" evidence="11">
    <location>
        <begin position="1"/>
        <end position="10"/>
    </location>
</feature>
<dbReference type="PANTHER" id="PTHR13186">
    <property type="entry name" value="MEDIATOR OF RNA POLYMERASE II TRANSCRIPTION SUBUNIT 31"/>
    <property type="match status" value="1"/>
</dbReference>
<evidence type="ECO:0000256" key="11">
    <source>
        <dbReference type="SAM" id="MobiDB-lite"/>
    </source>
</evidence>
<evidence type="ECO:0000256" key="4">
    <source>
        <dbReference type="ARBA" id="ARBA00019660"/>
    </source>
</evidence>
<comment type="function">
    <text evidence="9 10">Component of the Mediator complex, a coactivator involved in the regulated transcription of nearly all RNA polymerase II-dependent genes. Mediator functions as a bridge to convey information from gene-specific regulatory proteins to the basal RNA polymerase II transcription machinery. Mediator is recruited to promoters by direct interactions with regulatory proteins and serves as a scaffold for the assembly of a functional preinitiation complex with RNA polymerase II and the general transcription factors.</text>
</comment>
<keyword evidence="13" id="KW-1185">Reference proteome</keyword>
<dbReference type="Gene3D" id="1.10.10.1340">
    <property type="entry name" value="Mediator of RNA polymerase II, submodule Med31 (Soh1)"/>
    <property type="match status" value="1"/>
</dbReference>
<keyword evidence="8 10" id="KW-0539">Nucleus</keyword>